<keyword evidence="5" id="KW-0238">DNA-binding</keyword>
<keyword evidence="6" id="KW-0804">Transcription</keyword>
<protein>
    <submittedName>
        <fullName evidence="7">Transcriptional repressor</fullName>
    </submittedName>
</protein>
<evidence type="ECO:0000256" key="6">
    <source>
        <dbReference type="ARBA" id="ARBA00023163"/>
    </source>
</evidence>
<gene>
    <name evidence="7" type="ORF">JYK00_06645</name>
</gene>
<name>A0ABX7S804_9BACT</name>
<organism evidence="7 8">
    <name type="scientific">Thermosipho ferrireducens</name>
    <dbReference type="NCBI Taxonomy" id="2571116"/>
    <lineage>
        <taxon>Bacteria</taxon>
        <taxon>Thermotogati</taxon>
        <taxon>Thermotogota</taxon>
        <taxon>Thermotogae</taxon>
        <taxon>Thermotogales</taxon>
        <taxon>Fervidobacteriaceae</taxon>
        <taxon>Thermosipho</taxon>
    </lineage>
</organism>
<comment type="similarity">
    <text evidence="1">Belongs to the Fur family.</text>
</comment>
<evidence type="ECO:0000256" key="3">
    <source>
        <dbReference type="ARBA" id="ARBA00022833"/>
    </source>
</evidence>
<evidence type="ECO:0000313" key="7">
    <source>
        <dbReference type="EMBL" id="QTA37413.1"/>
    </source>
</evidence>
<evidence type="ECO:0000256" key="4">
    <source>
        <dbReference type="ARBA" id="ARBA00023015"/>
    </source>
</evidence>
<dbReference type="RefSeq" id="WP_207566138.1">
    <property type="nucleotide sequence ID" value="NZ_CP071446.1"/>
</dbReference>
<evidence type="ECO:0000256" key="1">
    <source>
        <dbReference type="ARBA" id="ARBA00007957"/>
    </source>
</evidence>
<sequence>MYIETLKKELKERKYRMTPQRELVLKVFMEHDAEHLGADDVYRILFSKKHSVSKATVYRTIDLLVEFGFLRRLEFGEGIYRYELAKKDKLHHHFVCKICGKIYEIKESYLENLKNSLENQGFVFENFDLKIYGICPKCARKSKKNPLRRK</sequence>
<dbReference type="SUPFAM" id="SSF46785">
    <property type="entry name" value="Winged helix' DNA-binding domain"/>
    <property type="match status" value="1"/>
</dbReference>
<dbReference type="InterPro" id="IPR043135">
    <property type="entry name" value="Fur_C"/>
</dbReference>
<evidence type="ECO:0000313" key="8">
    <source>
        <dbReference type="Proteomes" id="UP000671862"/>
    </source>
</evidence>
<keyword evidence="2" id="KW-0678">Repressor</keyword>
<evidence type="ECO:0000256" key="2">
    <source>
        <dbReference type="ARBA" id="ARBA00022491"/>
    </source>
</evidence>
<dbReference type="PANTHER" id="PTHR33202">
    <property type="entry name" value="ZINC UPTAKE REGULATION PROTEIN"/>
    <property type="match status" value="1"/>
</dbReference>
<keyword evidence="8" id="KW-1185">Reference proteome</keyword>
<reference evidence="7 8" key="1">
    <citation type="submission" date="2021-03" db="EMBL/GenBank/DDBJ databases">
        <title>Thermosipho ferrireducens sp.nov., an anaerobic thermophilic iron-reducing bacterium isolated from a deep-sea hydrothermal sulfide deposits.</title>
        <authorList>
            <person name="Zeng X."/>
            <person name="Chen Y."/>
            <person name="Shao Z."/>
        </authorList>
    </citation>
    <scope>NUCLEOTIDE SEQUENCE [LARGE SCALE GENOMIC DNA]</scope>
    <source>
        <strain evidence="7 8">JL129W03</strain>
    </source>
</reference>
<dbReference type="Proteomes" id="UP000671862">
    <property type="component" value="Chromosome"/>
</dbReference>
<dbReference type="InterPro" id="IPR036388">
    <property type="entry name" value="WH-like_DNA-bd_sf"/>
</dbReference>
<proteinExistence type="inferred from homology"/>
<dbReference type="InterPro" id="IPR036390">
    <property type="entry name" value="WH_DNA-bd_sf"/>
</dbReference>
<keyword evidence="4" id="KW-0805">Transcription regulation</keyword>
<dbReference type="Gene3D" id="1.10.10.10">
    <property type="entry name" value="Winged helix-like DNA-binding domain superfamily/Winged helix DNA-binding domain"/>
    <property type="match status" value="1"/>
</dbReference>
<dbReference type="CDD" id="cd07153">
    <property type="entry name" value="Fur_like"/>
    <property type="match status" value="1"/>
</dbReference>
<dbReference type="PANTHER" id="PTHR33202:SF7">
    <property type="entry name" value="FERRIC UPTAKE REGULATION PROTEIN"/>
    <property type="match status" value="1"/>
</dbReference>
<dbReference type="Gene3D" id="3.30.1490.190">
    <property type="match status" value="1"/>
</dbReference>
<dbReference type="InterPro" id="IPR002481">
    <property type="entry name" value="FUR"/>
</dbReference>
<evidence type="ECO:0000256" key="5">
    <source>
        <dbReference type="ARBA" id="ARBA00023125"/>
    </source>
</evidence>
<dbReference type="Pfam" id="PF01475">
    <property type="entry name" value="FUR"/>
    <property type="match status" value="1"/>
</dbReference>
<keyword evidence="3" id="KW-0862">Zinc</keyword>
<accession>A0ABX7S804</accession>
<dbReference type="EMBL" id="CP071446">
    <property type="protein sequence ID" value="QTA37413.1"/>
    <property type="molecule type" value="Genomic_DNA"/>
</dbReference>